<dbReference type="AlphaFoldDB" id="A0A1E3NML3"/>
<dbReference type="Proteomes" id="UP000094455">
    <property type="component" value="Unassembled WGS sequence"/>
</dbReference>
<gene>
    <name evidence="2" type="ORF">PICMEDRAFT_15305</name>
</gene>
<evidence type="ECO:0000313" key="2">
    <source>
        <dbReference type="EMBL" id="ODQ47341.1"/>
    </source>
</evidence>
<evidence type="ECO:0000256" key="1">
    <source>
        <dbReference type="SAM" id="MobiDB-lite"/>
    </source>
</evidence>
<name>A0A1E3NML3_9ASCO</name>
<proteinExistence type="predicted"/>
<dbReference type="EMBL" id="KV454002">
    <property type="protein sequence ID" value="ODQ47341.1"/>
    <property type="molecule type" value="Genomic_DNA"/>
</dbReference>
<feature type="region of interest" description="Disordered" evidence="1">
    <location>
        <begin position="436"/>
        <end position="489"/>
    </location>
</feature>
<dbReference type="STRING" id="763406.A0A1E3NML3"/>
<keyword evidence="3" id="KW-1185">Reference proteome</keyword>
<feature type="compositionally biased region" description="Polar residues" evidence="1">
    <location>
        <begin position="475"/>
        <end position="489"/>
    </location>
</feature>
<dbReference type="OrthoDB" id="240546at2759"/>
<feature type="compositionally biased region" description="Polar residues" evidence="1">
    <location>
        <begin position="450"/>
        <end position="465"/>
    </location>
</feature>
<reference evidence="2 3" key="1">
    <citation type="journal article" date="2016" name="Proc. Natl. Acad. Sci. U.S.A.">
        <title>Comparative genomics of biotechnologically important yeasts.</title>
        <authorList>
            <person name="Riley R."/>
            <person name="Haridas S."/>
            <person name="Wolfe K.H."/>
            <person name="Lopes M.R."/>
            <person name="Hittinger C.T."/>
            <person name="Goeker M."/>
            <person name="Salamov A.A."/>
            <person name="Wisecaver J.H."/>
            <person name="Long T.M."/>
            <person name="Calvey C.H."/>
            <person name="Aerts A.L."/>
            <person name="Barry K.W."/>
            <person name="Choi C."/>
            <person name="Clum A."/>
            <person name="Coughlan A.Y."/>
            <person name="Deshpande S."/>
            <person name="Douglass A.P."/>
            <person name="Hanson S.J."/>
            <person name="Klenk H.-P."/>
            <person name="LaButti K.M."/>
            <person name="Lapidus A."/>
            <person name="Lindquist E.A."/>
            <person name="Lipzen A.M."/>
            <person name="Meier-Kolthoff J.P."/>
            <person name="Ohm R.A."/>
            <person name="Otillar R.P."/>
            <person name="Pangilinan J.L."/>
            <person name="Peng Y."/>
            <person name="Rokas A."/>
            <person name="Rosa C.A."/>
            <person name="Scheuner C."/>
            <person name="Sibirny A.A."/>
            <person name="Slot J.C."/>
            <person name="Stielow J.B."/>
            <person name="Sun H."/>
            <person name="Kurtzman C.P."/>
            <person name="Blackwell M."/>
            <person name="Grigoriev I.V."/>
            <person name="Jeffries T.W."/>
        </authorList>
    </citation>
    <scope>NUCLEOTIDE SEQUENCE [LARGE SCALE GENOMIC DNA]</scope>
    <source>
        <strain evidence="2 3">NRRL Y-2026</strain>
    </source>
</reference>
<dbReference type="GeneID" id="30177444"/>
<sequence>MQKVESQCPPQALSFAIVCPQWIENSNAEDTESLLQQIVCYINPSQHTKEPENGMVSSTQWVLPWMRKTHAEADGSDVRQWNTFSDSVSDHEIVKQIGLLQAITDLSAKFNGESSDTQISYIDTDETRTVVGWLRAGDGSGGPDSFAGFWFFCEFQFTKVTLANGETRFIQRGLAAPEYLRQQIFKGYELWCLNHGALEYCNTQMDKLDLRLQVTQWWQQWFSSRFEFPSSYDATDDALFSFLPGIRYSCVDKPLGFSENISKELESLTSKESGLKDIMVLNTNWTPEKNWGVIHVNYDSIYSQWSFQSIVSFFKDIDLTFGLSTYALTNGNRPSLKKYVDSLKRMNSIKPDGGLLERSSMEPALYLQEKFANAVFNPFGNVIDAFESYILSMPDITNLSEYVPSVVPSISESVKNATLHPWNSLTSYWGAAPEEEPLQPAQNEQEEAETPSSIHSLPQLQSNDQDSLHGHTAGETGSNTRSMSQKTTQSSIYESMEVAQKSGSYLLGCTKQGSIVLHNFHLYNEQRRGWEKVKLIIYEINGILFVMFYESDYEPLKHSPELYTSLSKKLDSIYQLYFTDLIFNQLKSLEDDMKSKSKDDFAFIIYDQDKYWTNISNIPPDHDTLMHQIPERVHLLEQNINGTDLEFLRTLALMQDRQLQGVIASNITPSPGWVVQEKVTKLGKTRWCLFHRYTESKWVLVVKQIASVDGTEGLVWGEDVKKWMAWVEAEGYV</sequence>
<evidence type="ECO:0000313" key="3">
    <source>
        <dbReference type="Proteomes" id="UP000094455"/>
    </source>
</evidence>
<accession>A0A1E3NML3</accession>
<organism evidence="2 3">
    <name type="scientific">Pichia membranifaciens NRRL Y-2026</name>
    <dbReference type="NCBI Taxonomy" id="763406"/>
    <lineage>
        <taxon>Eukaryota</taxon>
        <taxon>Fungi</taxon>
        <taxon>Dikarya</taxon>
        <taxon>Ascomycota</taxon>
        <taxon>Saccharomycotina</taxon>
        <taxon>Pichiomycetes</taxon>
        <taxon>Pichiales</taxon>
        <taxon>Pichiaceae</taxon>
        <taxon>Pichia</taxon>
    </lineage>
</organism>
<evidence type="ECO:0008006" key="4">
    <source>
        <dbReference type="Google" id="ProtNLM"/>
    </source>
</evidence>
<dbReference type="RefSeq" id="XP_019018454.1">
    <property type="nucleotide sequence ID" value="XM_019160757.1"/>
</dbReference>
<protein>
    <recommendedName>
        <fullName evidence="4">CCZ1/INTU/HSP4 first Longin domain-containing protein</fullName>
    </recommendedName>
</protein>